<protein>
    <submittedName>
        <fullName evidence="1">Uncharacterized protein</fullName>
    </submittedName>
</protein>
<organism evidence="1 2">
    <name type="scientific">Ktedonospora formicarum</name>
    <dbReference type="NCBI Taxonomy" id="2778364"/>
    <lineage>
        <taxon>Bacteria</taxon>
        <taxon>Bacillati</taxon>
        <taxon>Chloroflexota</taxon>
        <taxon>Ktedonobacteria</taxon>
        <taxon>Ktedonobacterales</taxon>
        <taxon>Ktedonobacteraceae</taxon>
        <taxon>Ktedonospora</taxon>
    </lineage>
</organism>
<dbReference type="AlphaFoldDB" id="A0A8J3MXA9"/>
<name>A0A8J3MXA9_9CHLR</name>
<proteinExistence type="predicted"/>
<reference evidence="1" key="1">
    <citation type="submission" date="2020-10" db="EMBL/GenBank/DDBJ databases">
        <title>Taxonomic study of unclassified bacteria belonging to the class Ktedonobacteria.</title>
        <authorList>
            <person name="Yabe S."/>
            <person name="Wang C.M."/>
            <person name="Zheng Y."/>
            <person name="Sakai Y."/>
            <person name="Cavaletti L."/>
            <person name="Monciardini P."/>
            <person name="Donadio S."/>
        </authorList>
    </citation>
    <scope>NUCLEOTIDE SEQUENCE</scope>
    <source>
        <strain evidence="1">SOSP1-1</strain>
    </source>
</reference>
<dbReference type="RefSeq" id="WP_220198669.1">
    <property type="nucleotide sequence ID" value="NZ_BNJF01000005.1"/>
</dbReference>
<comment type="caution">
    <text evidence="1">The sequence shown here is derived from an EMBL/GenBank/DDBJ whole genome shotgun (WGS) entry which is preliminary data.</text>
</comment>
<dbReference type="Proteomes" id="UP000612362">
    <property type="component" value="Unassembled WGS sequence"/>
</dbReference>
<keyword evidence="2" id="KW-1185">Reference proteome</keyword>
<evidence type="ECO:0000313" key="2">
    <source>
        <dbReference type="Proteomes" id="UP000612362"/>
    </source>
</evidence>
<accession>A0A8J3MXA9</accession>
<dbReference type="EMBL" id="BNJF01000005">
    <property type="protein sequence ID" value="GHO49558.1"/>
    <property type="molecule type" value="Genomic_DNA"/>
</dbReference>
<evidence type="ECO:0000313" key="1">
    <source>
        <dbReference type="EMBL" id="GHO49558.1"/>
    </source>
</evidence>
<gene>
    <name evidence="1" type="ORF">KSX_77210</name>
</gene>
<sequence length="108" mass="12041">MTSPEYHEPILACDMQAISPEQRSAHRANTERLFALSQQVRELPTGYAVCLPGSALEAVASFIRYERLCCPFLRFTLEIEPEQGPILLSLTSSVDVKPFLRAEGLFGL</sequence>